<dbReference type="EMBL" id="BAABRP010000012">
    <property type="protein sequence ID" value="GAA5513969.1"/>
    <property type="molecule type" value="Genomic_DNA"/>
</dbReference>
<feature type="domain" description="Pyridoxamine kinase/Phosphomethylpyrimidine kinase" evidence="3">
    <location>
        <begin position="157"/>
        <end position="241"/>
    </location>
</feature>
<protein>
    <recommendedName>
        <fullName evidence="2">hydroxymethylpyrimidine kinase</fullName>
        <ecNumber evidence="2">2.7.1.49</ecNumber>
    </recommendedName>
</protein>
<dbReference type="NCBIfam" id="TIGR00097">
    <property type="entry name" value="HMP-P_kinase"/>
    <property type="match status" value="1"/>
</dbReference>
<dbReference type="Proteomes" id="UP001401887">
    <property type="component" value="Unassembled WGS sequence"/>
</dbReference>
<dbReference type="PANTHER" id="PTHR20858">
    <property type="entry name" value="PHOSPHOMETHYLPYRIMIDINE KINASE"/>
    <property type="match status" value="1"/>
</dbReference>
<dbReference type="Pfam" id="PF08543">
    <property type="entry name" value="Phos_pyr_kin"/>
    <property type="match status" value="2"/>
</dbReference>
<dbReference type="InterPro" id="IPR029056">
    <property type="entry name" value="Ribokinase-like"/>
</dbReference>
<keyword evidence="4" id="KW-0808">Transferase</keyword>
<evidence type="ECO:0000313" key="5">
    <source>
        <dbReference type="Proteomes" id="UP001401887"/>
    </source>
</evidence>
<keyword evidence="5" id="KW-1185">Reference proteome</keyword>
<dbReference type="SUPFAM" id="SSF53613">
    <property type="entry name" value="Ribokinase-like"/>
    <property type="match status" value="1"/>
</dbReference>
<dbReference type="PANTHER" id="PTHR20858:SF17">
    <property type="entry name" value="HYDROXYMETHYLPYRIMIDINE_PHOSPHOMETHYLPYRIMIDINE KINASE THI20-RELATED"/>
    <property type="match status" value="1"/>
</dbReference>
<comment type="pathway">
    <text evidence="1">Cofactor biosynthesis; thiamine diphosphate biosynthesis.</text>
</comment>
<dbReference type="EC" id="2.7.1.49" evidence="2"/>
<organism evidence="4 5">
    <name type="scientific">Deinococcus carri</name>
    <dbReference type="NCBI Taxonomy" id="1211323"/>
    <lineage>
        <taxon>Bacteria</taxon>
        <taxon>Thermotogati</taxon>
        <taxon>Deinococcota</taxon>
        <taxon>Deinococci</taxon>
        <taxon>Deinococcales</taxon>
        <taxon>Deinococcaceae</taxon>
        <taxon>Deinococcus</taxon>
    </lineage>
</organism>
<dbReference type="InterPro" id="IPR013749">
    <property type="entry name" value="PM/HMP-P_kinase-1"/>
</dbReference>
<dbReference type="Gene3D" id="3.40.1190.20">
    <property type="match status" value="1"/>
</dbReference>
<feature type="domain" description="Pyridoxamine kinase/Phosphomethylpyrimidine kinase" evidence="3">
    <location>
        <begin position="14"/>
        <end position="150"/>
    </location>
</feature>
<name>A0ABP9W9F6_9DEIO</name>
<dbReference type="CDD" id="cd01169">
    <property type="entry name" value="HMPP_kinase"/>
    <property type="match status" value="1"/>
</dbReference>
<reference evidence="4 5" key="1">
    <citation type="submission" date="2024-02" db="EMBL/GenBank/DDBJ databases">
        <title>Deinococcus carri NBRC 110142.</title>
        <authorList>
            <person name="Ichikawa N."/>
            <person name="Katano-Makiyama Y."/>
            <person name="Hidaka K."/>
        </authorList>
    </citation>
    <scope>NUCLEOTIDE SEQUENCE [LARGE SCALE GENOMIC DNA]</scope>
    <source>
        <strain evidence="4 5">NBRC 110142</strain>
    </source>
</reference>
<gene>
    <name evidence="4" type="primary">thiD</name>
    <name evidence="4" type="ORF">Dcar01_02718</name>
</gene>
<dbReference type="RefSeq" id="WP_345466102.1">
    <property type="nucleotide sequence ID" value="NZ_BAABRP010000012.1"/>
</dbReference>
<keyword evidence="4" id="KW-0418">Kinase</keyword>
<dbReference type="InterPro" id="IPR004399">
    <property type="entry name" value="HMP/HMP-P_kinase_dom"/>
</dbReference>
<evidence type="ECO:0000256" key="1">
    <source>
        <dbReference type="ARBA" id="ARBA00004948"/>
    </source>
</evidence>
<accession>A0ABP9W9F6</accession>
<proteinExistence type="predicted"/>
<sequence>MTRVPVALTIAGSDSGGGAGIQADLKAFEAHGVFGTSALTVITAQNTRGVRAVQALPPELVTAQIEAVLDDFPVAAVKTGALGNAGIVRAVASALRGRGLPLVVDPVLLAKSGDALLDREAMGVLLEELFPLATLITPNLPEAEALFGPDLPAHLPLLLKGGHATGETVTDELWTPEVHLRLEAPRQSTRHTHGTGCTLSAAITAHLARGQALAGAVREAHGYLQAALRAAPGLGAGHGPLGHSLGQEVWQRSAR</sequence>
<dbReference type="GO" id="GO:0016301">
    <property type="term" value="F:kinase activity"/>
    <property type="evidence" value="ECO:0007669"/>
    <property type="project" value="UniProtKB-KW"/>
</dbReference>
<evidence type="ECO:0000259" key="3">
    <source>
        <dbReference type="Pfam" id="PF08543"/>
    </source>
</evidence>
<comment type="caution">
    <text evidence="4">The sequence shown here is derived from an EMBL/GenBank/DDBJ whole genome shotgun (WGS) entry which is preliminary data.</text>
</comment>
<evidence type="ECO:0000256" key="2">
    <source>
        <dbReference type="ARBA" id="ARBA00012135"/>
    </source>
</evidence>
<evidence type="ECO:0000313" key="4">
    <source>
        <dbReference type="EMBL" id="GAA5513969.1"/>
    </source>
</evidence>